<dbReference type="RefSeq" id="YP_656235.1">
    <property type="nucleotide sequence ID" value="NC_008208.1"/>
</dbReference>
<keyword evidence="3" id="KW-1185">Reference proteome</keyword>
<proteinExistence type="predicted"/>
<gene>
    <name evidence="2" type="ORF">PHG25p004nc</name>
</gene>
<reference evidence="2 3" key="1">
    <citation type="submission" date="2006-05" db="EMBL/GenBank/DDBJ databases">
        <title>Comlete genome of Aeromonas salmonicida bacteriophage 25.</title>
        <authorList>
            <person name="Petrov V.M."/>
            <person name="Nolan J.M."/>
            <person name="Bertrand C."/>
            <person name="Krisch H.M."/>
            <person name="Karam J.D."/>
        </authorList>
    </citation>
    <scope>NUCLEOTIDE SEQUENCE [LARGE SCALE GENOMIC DNA]</scope>
</reference>
<dbReference type="KEGG" id="vg:4156454"/>
<feature type="region of interest" description="Disordered" evidence="1">
    <location>
        <begin position="1"/>
        <end position="31"/>
    </location>
</feature>
<accession>Q19D16</accession>
<sequence>MKARFKSERSTPAVHQLRRKALGNWSSGRHK</sequence>
<name>Q19D16_9CAUD</name>
<evidence type="ECO:0000313" key="2">
    <source>
        <dbReference type="EMBL" id="ABF72563.1"/>
    </source>
</evidence>
<dbReference type="Proteomes" id="UP000006653">
    <property type="component" value="Segment"/>
</dbReference>
<evidence type="ECO:0000313" key="3">
    <source>
        <dbReference type="Proteomes" id="UP000006653"/>
    </source>
</evidence>
<dbReference type="EMBL" id="DQ529280">
    <property type="protein sequence ID" value="ABF72563.1"/>
    <property type="molecule type" value="Genomic_DNA"/>
</dbReference>
<organism evidence="2 3">
    <name type="scientific">Aeromonas phage 25</name>
    <dbReference type="NCBI Taxonomy" id="2911441"/>
    <lineage>
        <taxon>Viruses</taxon>
        <taxon>Duplodnaviria</taxon>
        <taxon>Heunggongvirae</taxon>
        <taxon>Uroviricota</taxon>
        <taxon>Caudoviricetes</taxon>
        <taxon>Pantevenvirales</taxon>
        <taxon>Straboviridae</taxon>
        <taxon>Tulanevirus</taxon>
        <taxon>Tulanevirus bteighttwo</taxon>
    </lineage>
</organism>
<dbReference type="GeneID" id="4156454"/>
<evidence type="ECO:0000256" key="1">
    <source>
        <dbReference type="SAM" id="MobiDB-lite"/>
    </source>
</evidence>
<protein>
    <submittedName>
        <fullName evidence="2">Uncharacterized protein</fullName>
    </submittedName>
</protein>